<feature type="transmembrane region" description="Helical" evidence="1">
    <location>
        <begin position="150"/>
        <end position="176"/>
    </location>
</feature>
<evidence type="ECO:0000313" key="3">
    <source>
        <dbReference type="WBParaSite" id="Csp11.Scaffold629.g16386.t2"/>
    </source>
</evidence>
<feature type="transmembrane region" description="Helical" evidence="1">
    <location>
        <begin position="125"/>
        <end position="144"/>
    </location>
</feature>
<keyword evidence="1" id="KW-0472">Membrane</keyword>
<proteinExistence type="predicted"/>
<dbReference type="WBParaSite" id="Csp11.Scaffold629.g16386.t2">
    <property type="protein sequence ID" value="Csp11.Scaffold629.g16386.t2"/>
    <property type="gene ID" value="Csp11.Scaffold629.g16386"/>
</dbReference>
<keyword evidence="1" id="KW-1133">Transmembrane helix</keyword>
<organism evidence="2 3">
    <name type="scientific">Caenorhabditis tropicalis</name>
    <dbReference type="NCBI Taxonomy" id="1561998"/>
    <lineage>
        <taxon>Eukaryota</taxon>
        <taxon>Metazoa</taxon>
        <taxon>Ecdysozoa</taxon>
        <taxon>Nematoda</taxon>
        <taxon>Chromadorea</taxon>
        <taxon>Rhabditida</taxon>
        <taxon>Rhabditina</taxon>
        <taxon>Rhabditomorpha</taxon>
        <taxon>Rhabditoidea</taxon>
        <taxon>Rhabditidae</taxon>
        <taxon>Peloderinae</taxon>
        <taxon>Caenorhabditis</taxon>
    </lineage>
</organism>
<reference evidence="3" key="1">
    <citation type="submission" date="2016-11" db="UniProtKB">
        <authorList>
            <consortium name="WormBaseParasite"/>
        </authorList>
    </citation>
    <scope>IDENTIFICATION</scope>
</reference>
<dbReference type="eggNOG" id="ENOG502TG10">
    <property type="taxonomic scope" value="Eukaryota"/>
</dbReference>
<keyword evidence="1" id="KW-0812">Transmembrane</keyword>
<accession>A0A1I7UA22</accession>
<feature type="transmembrane region" description="Helical" evidence="1">
    <location>
        <begin position="44"/>
        <end position="64"/>
    </location>
</feature>
<evidence type="ECO:0000313" key="2">
    <source>
        <dbReference type="Proteomes" id="UP000095282"/>
    </source>
</evidence>
<name>A0A1I7UA22_9PELO</name>
<keyword evidence="2" id="KW-1185">Reference proteome</keyword>
<sequence length="215" mass="24852">MLTAKHITIPEPENQAFLVPYSCYSSVHLLSNYLLNPPVTMETLFLISFLDTSLSLIFPLFFFFSVEKMMIDVCVPYEDFEYNTVGHCADKKHIQVSSTKKDNDEHHFSYFNFYLLQFLTTMAHIYQFCTIQTFIIPVIFPQFAGDYLIIFRYVTGVLAVRFMVSIIFATGPLLLLPPIRRQIFRPILKKIQQDKVAAAPSEVRSADQIHVSFVN</sequence>
<dbReference type="Proteomes" id="UP000095282">
    <property type="component" value="Unplaced"/>
</dbReference>
<protein>
    <submittedName>
        <fullName evidence="3">PhoLip_ATPase_C domain-containing protein</fullName>
    </submittedName>
</protein>
<evidence type="ECO:0000256" key="1">
    <source>
        <dbReference type="SAM" id="Phobius"/>
    </source>
</evidence>
<dbReference type="AlphaFoldDB" id="A0A1I7UA22"/>